<dbReference type="AlphaFoldDB" id="A0A370FJ00"/>
<dbReference type="Gene3D" id="3.40.50.12780">
    <property type="entry name" value="N-terminal domain of ligase-like"/>
    <property type="match status" value="1"/>
</dbReference>
<dbReference type="EMBL" id="QQAV01000004">
    <property type="protein sequence ID" value="RDI25099.1"/>
    <property type="molecule type" value="Genomic_DNA"/>
</dbReference>
<keyword evidence="6" id="KW-1185">Reference proteome</keyword>
<dbReference type="Proteomes" id="UP000255265">
    <property type="component" value="Unassembled WGS sequence"/>
</dbReference>
<evidence type="ECO:0000256" key="2">
    <source>
        <dbReference type="ARBA" id="ARBA00022598"/>
    </source>
</evidence>
<dbReference type="SUPFAM" id="SSF56801">
    <property type="entry name" value="Acetyl-CoA synthetase-like"/>
    <property type="match status" value="1"/>
</dbReference>
<evidence type="ECO:0000256" key="1">
    <source>
        <dbReference type="ARBA" id="ARBA00006432"/>
    </source>
</evidence>
<protein>
    <submittedName>
        <fullName evidence="5">Fatty-acyl-CoA synthase</fullName>
    </submittedName>
</protein>
<evidence type="ECO:0000313" key="5">
    <source>
        <dbReference type="EMBL" id="RDI25099.1"/>
    </source>
</evidence>
<dbReference type="PANTHER" id="PTHR43201">
    <property type="entry name" value="ACYL-COA SYNTHETASE"/>
    <property type="match status" value="1"/>
</dbReference>
<dbReference type="GO" id="GO:0031956">
    <property type="term" value="F:medium-chain fatty acid-CoA ligase activity"/>
    <property type="evidence" value="ECO:0007669"/>
    <property type="project" value="TreeGrafter"/>
</dbReference>
<reference evidence="5 6" key="1">
    <citation type="submission" date="2018-07" db="EMBL/GenBank/DDBJ databases">
        <title>Genomic Encyclopedia of Type Strains, Phase IV (KMG-IV): sequencing the most valuable type-strain genomes for metagenomic binning, comparative biology and taxonomic classification.</title>
        <authorList>
            <person name="Goeker M."/>
        </authorList>
    </citation>
    <scope>NUCLEOTIDE SEQUENCE [LARGE SCALE GENOMIC DNA]</scope>
    <source>
        <strain evidence="5 6">DSM 21352</strain>
    </source>
</reference>
<dbReference type="InterPro" id="IPR000873">
    <property type="entry name" value="AMP-dep_synth/lig_dom"/>
</dbReference>
<dbReference type="Pfam" id="PF00501">
    <property type="entry name" value="AMP-binding"/>
    <property type="match status" value="1"/>
</dbReference>
<dbReference type="GO" id="GO:0006631">
    <property type="term" value="P:fatty acid metabolic process"/>
    <property type="evidence" value="ECO:0007669"/>
    <property type="project" value="TreeGrafter"/>
</dbReference>
<dbReference type="InterPro" id="IPR025110">
    <property type="entry name" value="AMP-bd_C"/>
</dbReference>
<evidence type="ECO:0000313" key="6">
    <source>
        <dbReference type="Proteomes" id="UP000255265"/>
    </source>
</evidence>
<name>A0A370FJ00_9BURK</name>
<dbReference type="RefSeq" id="WP_114802957.1">
    <property type="nucleotide sequence ID" value="NZ_QQAV01000004.1"/>
</dbReference>
<feature type="domain" description="AMP-dependent synthetase/ligase" evidence="3">
    <location>
        <begin position="22"/>
        <end position="386"/>
    </location>
</feature>
<dbReference type="OrthoDB" id="9766486at2"/>
<evidence type="ECO:0000259" key="3">
    <source>
        <dbReference type="Pfam" id="PF00501"/>
    </source>
</evidence>
<accession>A0A370FJ00</accession>
<dbReference type="InterPro" id="IPR042099">
    <property type="entry name" value="ANL_N_sf"/>
</dbReference>
<dbReference type="Pfam" id="PF13193">
    <property type="entry name" value="AMP-binding_C"/>
    <property type="match status" value="1"/>
</dbReference>
<organism evidence="5 6">
    <name type="scientific">Pseudacidovorax intermedius</name>
    <dbReference type="NCBI Taxonomy" id="433924"/>
    <lineage>
        <taxon>Bacteria</taxon>
        <taxon>Pseudomonadati</taxon>
        <taxon>Pseudomonadota</taxon>
        <taxon>Betaproteobacteria</taxon>
        <taxon>Burkholderiales</taxon>
        <taxon>Comamonadaceae</taxon>
        <taxon>Pseudacidovorax</taxon>
    </lineage>
</organism>
<gene>
    <name evidence="5" type="ORF">DFR41_104154</name>
</gene>
<dbReference type="InterPro" id="IPR045851">
    <property type="entry name" value="AMP-bd_C_sf"/>
</dbReference>
<dbReference type="InterPro" id="IPR020845">
    <property type="entry name" value="AMP-binding_CS"/>
</dbReference>
<dbReference type="Gene3D" id="3.30.300.30">
    <property type="match status" value="1"/>
</dbReference>
<evidence type="ECO:0000259" key="4">
    <source>
        <dbReference type="Pfam" id="PF13193"/>
    </source>
</evidence>
<dbReference type="PANTHER" id="PTHR43201:SF5">
    <property type="entry name" value="MEDIUM-CHAIN ACYL-COA LIGASE ACSF2, MITOCHONDRIAL"/>
    <property type="match status" value="1"/>
</dbReference>
<comment type="caution">
    <text evidence="5">The sequence shown here is derived from an EMBL/GenBank/DDBJ whole genome shotgun (WGS) entry which is preliminary data.</text>
</comment>
<keyword evidence="2" id="KW-0436">Ligase</keyword>
<comment type="similarity">
    <text evidence="1">Belongs to the ATP-dependent AMP-binding enzyme family.</text>
</comment>
<dbReference type="PROSITE" id="PS00455">
    <property type="entry name" value="AMP_BINDING"/>
    <property type="match status" value="1"/>
</dbReference>
<feature type="domain" description="AMP-binding enzyme C-terminal" evidence="4">
    <location>
        <begin position="436"/>
        <end position="511"/>
    </location>
</feature>
<proteinExistence type="inferred from homology"/>
<sequence>MAALPPADTLVPPVLLLPAALHHAALRHHQVTAYIDGERRFGFADLDAASQRLASALLHMGLVRGDRIAVLCVNRIEWLQLFFAATRIGVAVVALSPRYREAEIGFMLADSEARAVFTTRCIDGFDFEAAIEAMAPALPSLRRVLAIDGQAFATMAGARIDEDALQATTAAVQPDDLAMVIYTSGTTGRPKGCALTHRSLLASAAAQARHTRVQPGELMQLANPFNHVGGITCGILAQMLAGGSCELVPVFKAKTVLDMIRRHPPAILVGVPTMMTLLLTHPESAEVDLASVRLIITGGSNADATLLSQLRQRMPAATVMNLYGLSEASGALVMTPWHGTDEDLMRSIGTPLEGVEVRVCAPDGRTVPTGEIGELQFRGGGVVRGYIGAAAGQGGFEDGWLRTGDLGEVDARGFITLRGRMKDMYIQGGFNVYPAEVEALIATHPAVLMVAGVGVPDPVLGEVGRYFVVPKPGSTLTAEQVLAHCEGRIADYKMPRQVVLREALPLTPAGKIHKAALREDESA</sequence>